<dbReference type="EMBL" id="GGMR01020309">
    <property type="protein sequence ID" value="MBY32928.1"/>
    <property type="molecule type" value="Transcribed_RNA"/>
</dbReference>
<dbReference type="AlphaFoldDB" id="A0A2S2PUB1"/>
<evidence type="ECO:0000259" key="1">
    <source>
        <dbReference type="Pfam" id="PF21789"/>
    </source>
</evidence>
<protein>
    <recommendedName>
        <fullName evidence="1">Transposable element P transposase-like RNase H C-terminal domain-containing protein</fullName>
    </recommendedName>
</protein>
<proteinExistence type="predicted"/>
<evidence type="ECO:0000313" key="2">
    <source>
        <dbReference type="EMBL" id="MBY32928.1"/>
    </source>
</evidence>
<dbReference type="InterPro" id="IPR048367">
    <property type="entry name" value="TNP-like_RNaseH_C"/>
</dbReference>
<feature type="domain" description="Transposable element P transposase-like RNase H C-terminal" evidence="1">
    <location>
        <begin position="96"/>
        <end position="129"/>
    </location>
</feature>
<dbReference type="Pfam" id="PF21789">
    <property type="entry name" value="TNP-like_RNaseH_C"/>
    <property type="match status" value="1"/>
</dbReference>
<accession>A0A2S2PUB1</accession>
<name>A0A2S2PUB1_SCHGA</name>
<sequence length="194" mass="21988">MITNTKLRLCPKLTDNHLDLRNSSLKMRVRLAVQVLQESLLWLNDWKLKVQTGEVHQDKFLSDNTAEGLRVTLNSTIDITKYLIKEFNFSYVLTGKITQDNLEKFFGTIRLAAGANDHPGTPTFLQLYKLLSVYSLLKPPKFGNCTIDQQHEVTPLITISDIKQTFGNTVNLSALDDLKKKKSMVLLKMATGSF</sequence>
<reference evidence="2" key="1">
    <citation type="submission" date="2018-04" db="EMBL/GenBank/DDBJ databases">
        <title>Transcriptome of Schizaphis graminum biotype I.</title>
        <authorList>
            <person name="Scully E.D."/>
            <person name="Geib S.M."/>
            <person name="Palmer N.A."/>
            <person name="Koch K."/>
            <person name="Bradshaw J."/>
            <person name="Heng-Moss T."/>
            <person name="Sarath G."/>
        </authorList>
    </citation>
    <scope>NUCLEOTIDE SEQUENCE</scope>
</reference>
<organism evidence="2">
    <name type="scientific">Schizaphis graminum</name>
    <name type="common">Green bug aphid</name>
    <dbReference type="NCBI Taxonomy" id="13262"/>
    <lineage>
        <taxon>Eukaryota</taxon>
        <taxon>Metazoa</taxon>
        <taxon>Ecdysozoa</taxon>
        <taxon>Arthropoda</taxon>
        <taxon>Hexapoda</taxon>
        <taxon>Insecta</taxon>
        <taxon>Pterygota</taxon>
        <taxon>Neoptera</taxon>
        <taxon>Paraneoptera</taxon>
        <taxon>Hemiptera</taxon>
        <taxon>Sternorrhyncha</taxon>
        <taxon>Aphidomorpha</taxon>
        <taxon>Aphidoidea</taxon>
        <taxon>Aphididae</taxon>
        <taxon>Aphidini</taxon>
        <taxon>Schizaphis</taxon>
    </lineage>
</organism>
<gene>
    <name evidence="2" type="ORF">g.130844</name>
</gene>